<comment type="similarity">
    <text evidence="3">Belongs to the complex I NDUFA5 subunit family.</text>
</comment>
<keyword evidence="7" id="KW-0999">Mitochondrion inner membrane</keyword>
<dbReference type="PANTHER" id="PTHR12653">
    <property type="entry name" value="NADH-UBIQUINONE OXIDOREDUCTASE 13 KD-B SUBUNIT"/>
    <property type="match status" value="1"/>
</dbReference>
<evidence type="ECO:0000313" key="12">
    <source>
        <dbReference type="Proteomes" id="UP000192578"/>
    </source>
</evidence>
<evidence type="ECO:0000256" key="1">
    <source>
        <dbReference type="ARBA" id="ARBA00003195"/>
    </source>
</evidence>
<evidence type="ECO:0000256" key="4">
    <source>
        <dbReference type="ARBA" id="ARBA00011533"/>
    </source>
</evidence>
<dbReference type="Proteomes" id="UP000192578">
    <property type="component" value="Unassembled WGS sequence"/>
</dbReference>
<comment type="caution">
    <text evidence="11">The sequence shown here is derived from an EMBL/GenBank/DDBJ whole genome shotgun (WGS) entry which is preliminary data.</text>
</comment>
<proteinExistence type="inferred from homology"/>
<protein>
    <submittedName>
        <fullName evidence="11">NADH dehydrogenase [ubiquinone] 1 alpha subcomplex subunit 5</fullName>
    </submittedName>
</protein>
<comment type="subcellular location">
    <subcellularLocation>
        <location evidence="2">Mitochondrion inner membrane</location>
        <topology evidence="2">Peripheral membrane protein</topology>
        <orientation evidence="2">Matrix side</orientation>
    </subcellularLocation>
</comment>
<gene>
    <name evidence="11" type="ORF">BV898_19186</name>
</gene>
<name>A0A9X6NIK8_HYPEX</name>
<dbReference type="GO" id="GO:0022904">
    <property type="term" value="P:respiratory electron transport chain"/>
    <property type="evidence" value="ECO:0007669"/>
    <property type="project" value="InterPro"/>
</dbReference>
<dbReference type="EMBL" id="MTYJ01000460">
    <property type="protein sequence ID" value="OWA54792.1"/>
    <property type="molecule type" value="Genomic_DNA"/>
</dbReference>
<evidence type="ECO:0000313" key="11">
    <source>
        <dbReference type="EMBL" id="OWA54792.1"/>
    </source>
</evidence>
<evidence type="ECO:0000256" key="10">
    <source>
        <dbReference type="ARBA" id="ARBA00023136"/>
    </source>
</evidence>
<comment type="function">
    <text evidence="1">Accessory subunit of the mitochondrial membrane respiratory chain NADH dehydrogenase (Complex I), that is believed not to be involved in catalysis. Complex I functions in the transfer of electrons from NADH to the respiratory chain. The immediate electron acceptor for the enzyme is believed to be ubiquinone.</text>
</comment>
<sequence>MAATLGGTGARVAGVAFRSTGLTRLEVSKIPHHTLTVLYGKTLRTLQKMPEESTYRQSAERIVKERLDLVTKYKDPVQLEQKINAGLLEEVILHAEYELMLARNFLEWKPWEPLISEPPPNQWQWPVRAVPSGSGKT</sequence>
<keyword evidence="10" id="KW-0472">Membrane</keyword>
<keyword evidence="9" id="KW-0496">Mitochondrion</keyword>
<keyword evidence="5" id="KW-0813">Transport</keyword>
<evidence type="ECO:0000256" key="9">
    <source>
        <dbReference type="ARBA" id="ARBA00023128"/>
    </source>
</evidence>
<evidence type="ECO:0000256" key="8">
    <source>
        <dbReference type="ARBA" id="ARBA00022982"/>
    </source>
</evidence>
<dbReference type="GO" id="GO:0005743">
    <property type="term" value="C:mitochondrial inner membrane"/>
    <property type="evidence" value="ECO:0007669"/>
    <property type="project" value="UniProtKB-SubCell"/>
</dbReference>
<evidence type="ECO:0000256" key="5">
    <source>
        <dbReference type="ARBA" id="ARBA00022448"/>
    </source>
</evidence>
<dbReference type="Pfam" id="PF04716">
    <property type="entry name" value="ETC_C1_NDUFA5"/>
    <property type="match status" value="1"/>
</dbReference>
<dbReference type="InterPro" id="IPR006806">
    <property type="entry name" value="NDUFA5"/>
</dbReference>
<evidence type="ECO:0000256" key="3">
    <source>
        <dbReference type="ARBA" id="ARBA00010261"/>
    </source>
</evidence>
<keyword evidence="8" id="KW-0249">Electron transport</keyword>
<comment type="subunit">
    <text evidence="4">Complex I is composed of 45 different subunits.</text>
</comment>
<reference evidence="12" key="1">
    <citation type="submission" date="2017-01" db="EMBL/GenBank/DDBJ databases">
        <title>Comparative genomics of anhydrobiosis in the tardigrade Hypsibius dujardini.</title>
        <authorList>
            <person name="Yoshida Y."/>
            <person name="Koutsovoulos G."/>
            <person name="Laetsch D."/>
            <person name="Stevens L."/>
            <person name="Kumar S."/>
            <person name="Horikawa D."/>
            <person name="Ishino K."/>
            <person name="Komine S."/>
            <person name="Tomita M."/>
            <person name="Blaxter M."/>
            <person name="Arakawa K."/>
        </authorList>
    </citation>
    <scope>NUCLEOTIDE SEQUENCE [LARGE SCALE GENOMIC DNA]</scope>
    <source>
        <strain evidence="12">Z151</strain>
    </source>
</reference>
<evidence type="ECO:0000256" key="7">
    <source>
        <dbReference type="ARBA" id="ARBA00022792"/>
    </source>
</evidence>
<dbReference type="PANTHER" id="PTHR12653:SF0">
    <property type="entry name" value="NADH DEHYDROGENASE [UBIQUINONE] 1 ALPHA SUBCOMPLEX SUBUNIT 5"/>
    <property type="match status" value="1"/>
</dbReference>
<dbReference type="AlphaFoldDB" id="A0A9X6NIK8"/>
<dbReference type="OrthoDB" id="286811at2759"/>
<organism evidence="11 12">
    <name type="scientific">Hypsibius exemplaris</name>
    <name type="common">Freshwater tardigrade</name>
    <dbReference type="NCBI Taxonomy" id="2072580"/>
    <lineage>
        <taxon>Eukaryota</taxon>
        <taxon>Metazoa</taxon>
        <taxon>Ecdysozoa</taxon>
        <taxon>Tardigrada</taxon>
        <taxon>Eutardigrada</taxon>
        <taxon>Parachela</taxon>
        <taxon>Hypsibioidea</taxon>
        <taxon>Hypsibiidae</taxon>
        <taxon>Hypsibius</taxon>
    </lineage>
</organism>
<keyword evidence="6" id="KW-0679">Respiratory chain</keyword>
<evidence type="ECO:0000256" key="2">
    <source>
        <dbReference type="ARBA" id="ARBA00004443"/>
    </source>
</evidence>
<evidence type="ECO:0000256" key="6">
    <source>
        <dbReference type="ARBA" id="ARBA00022660"/>
    </source>
</evidence>
<keyword evidence="12" id="KW-1185">Reference proteome</keyword>
<accession>A0A9X6NIK8</accession>